<protein>
    <recommendedName>
        <fullName evidence="5">Pentatricopeptide repeat-containing protein</fullName>
    </recommendedName>
</protein>
<dbReference type="FunFam" id="1.25.40.10:FF:000090">
    <property type="entry name" value="Pentatricopeptide repeat-containing protein, chloroplastic"/>
    <property type="match status" value="1"/>
</dbReference>
<dbReference type="PANTHER" id="PTHR47926">
    <property type="entry name" value="PENTATRICOPEPTIDE REPEAT-CONTAINING PROTEIN"/>
    <property type="match status" value="1"/>
</dbReference>
<feature type="repeat" description="PPR" evidence="2">
    <location>
        <begin position="316"/>
        <end position="346"/>
    </location>
</feature>
<organism evidence="3 4">
    <name type="scientific">Dioscorea zingiberensis</name>
    <dbReference type="NCBI Taxonomy" id="325984"/>
    <lineage>
        <taxon>Eukaryota</taxon>
        <taxon>Viridiplantae</taxon>
        <taxon>Streptophyta</taxon>
        <taxon>Embryophyta</taxon>
        <taxon>Tracheophyta</taxon>
        <taxon>Spermatophyta</taxon>
        <taxon>Magnoliopsida</taxon>
        <taxon>Liliopsida</taxon>
        <taxon>Dioscoreales</taxon>
        <taxon>Dioscoreaceae</taxon>
        <taxon>Dioscorea</taxon>
    </lineage>
</organism>
<evidence type="ECO:0000313" key="4">
    <source>
        <dbReference type="Proteomes" id="UP001085076"/>
    </source>
</evidence>
<feature type="repeat" description="PPR" evidence="2">
    <location>
        <begin position="281"/>
        <end position="315"/>
    </location>
</feature>
<dbReference type="PROSITE" id="PS51375">
    <property type="entry name" value="PPR"/>
    <property type="match status" value="3"/>
</dbReference>
<dbReference type="InterPro" id="IPR011990">
    <property type="entry name" value="TPR-like_helical_dom_sf"/>
</dbReference>
<dbReference type="OrthoDB" id="1731741at2759"/>
<dbReference type="InterPro" id="IPR046848">
    <property type="entry name" value="E_motif"/>
</dbReference>
<proteinExistence type="predicted"/>
<accession>A0A9D5CQP9</accession>
<dbReference type="GO" id="GO:0003723">
    <property type="term" value="F:RNA binding"/>
    <property type="evidence" value="ECO:0007669"/>
    <property type="project" value="InterPro"/>
</dbReference>
<dbReference type="EMBL" id="JAGGNH010000003">
    <property type="protein sequence ID" value="KAJ0977683.1"/>
    <property type="molecule type" value="Genomic_DNA"/>
</dbReference>
<gene>
    <name evidence="3" type="ORF">J5N97_013157</name>
</gene>
<evidence type="ECO:0000313" key="3">
    <source>
        <dbReference type="EMBL" id="KAJ0977683.1"/>
    </source>
</evidence>
<dbReference type="Pfam" id="PF01535">
    <property type="entry name" value="PPR"/>
    <property type="match status" value="4"/>
</dbReference>
<evidence type="ECO:0000256" key="1">
    <source>
        <dbReference type="ARBA" id="ARBA00022737"/>
    </source>
</evidence>
<dbReference type="PANTHER" id="PTHR47926:SF379">
    <property type="entry name" value="TETRATRICOPEPTIDE-LIKE HELICAL DOMAIN SUPERFAMILY"/>
    <property type="match status" value="1"/>
</dbReference>
<dbReference type="NCBIfam" id="TIGR00756">
    <property type="entry name" value="PPR"/>
    <property type="match status" value="3"/>
</dbReference>
<dbReference type="InterPro" id="IPR002885">
    <property type="entry name" value="PPR_rpt"/>
</dbReference>
<keyword evidence="1" id="KW-0677">Repeat</keyword>
<dbReference type="Pfam" id="PF13041">
    <property type="entry name" value="PPR_2"/>
    <property type="match status" value="1"/>
</dbReference>
<keyword evidence="4" id="KW-1185">Reference proteome</keyword>
<sequence>MQIMQTLIKKARAELISILDSTSTVLHLHQLLARAITTGLWHDPFVAARLVASCASSSDLGLTQLAFDSSPNPTAFSFNSIIRAHSSGPSPSLSLILFHRMLRRGLHPDRFSFPFLLRAAARTGIDLNLAHALHALALRHGVAQDPFVATSLLHAYASFNVMDSALQVFDEMPLRTIVTWNAIISCCSKSARQLHGLSLFNTLLLSRQDDVRVNADTLVAALSCCKGISALTHGKSVHALAIRMHLINTLLELGTSLVHMYVKCGGLEYGRKVFDEMPDRDTSAWTAMIGGLALHGRGDEAAGLFKQMKVSNILPDSMTFTSVLHACSHCGLVGMGMSIFNEMRERKELRMEHYGAMVDMLGRAGRLDEAEKFIERMPLEPSGVVWGSLLHASVMNGEVELGEKCVKLGLGEDGGGGGGSFLVGASNVYARDGRWDEVGRVRERMVEKGVRKQKGLSLVL</sequence>
<dbReference type="InterPro" id="IPR046960">
    <property type="entry name" value="PPR_At4g14850-like_plant"/>
</dbReference>
<dbReference type="Proteomes" id="UP001085076">
    <property type="component" value="Miscellaneous, Linkage group lg03"/>
</dbReference>
<evidence type="ECO:0008006" key="5">
    <source>
        <dbReference type="Google" id="ProtNLM"/>
    </source>
</evidence>
<dbReference type="GO" id="GO:0009451">
    <property type="term" value="P:RNA modification"/>
    <property type="evidence" value="ECO:0007669"/>
    <property type="project" value="InterPro"/>
</dbReference>
<dbReference type="AlphaFoldDB" id="A0A9D5CQP9"/>
<name>A0A9D5CQP9_9LILI</name>
<feature type="repeat" description="PPR" evidence="2">
    <location>
        <begin position="74"/>
        <end position="108"/>
    </location>
</feature>
<evidence type="ECO:0000256" key="2">
    <source>
        <dbReference type="PROSITE-ProRule" id="PRU00708"/>
    </source>
</evidence>
<dbReference type="Pfam" id="PF20431">
    <property type="entry name" value="E_motif"/>
    <property type="match status" value="1"/>
</dbReference>
<comment type="caution">
    <text evidence="3">The sequence shown here is derived from an EMBL/GenBank/DDBJ whole genome shotgun (WGS) entry which is preliminary data.</text>
</comment>
<reference evidence="3" key="2">
    <citation type="journal article" date="2022" name="Hortic Res">
        <title>The genome of Dioscorea zingiberensis sheds light on the biosynthesis, origin and evolution of the medicinally important diosgenin saponins.</title>
        <authorList>
            <person name="Li Y."/>
            <person name="Tan C."/>
            <person name="Li Z."/>
            <person name="Guo J."/>
            <person name="Li S."/>
            <person name="Chen X."/>
            <person name="Wang C."/>
            <person name="Dai X."/>
            <person name="Yang H."/>
            <person name="Song W."/>
            <person name="Hou L."/>
            <person name="Xu J."/>
            <person name="Tong Z."/>
            <person name="Xu A."/>
            <person name="Yuan X."/>
            <person name="Wang W."/>
            <person name="Yang Q."/>
            <person name="Chen L."/>
            <person name="Sun Z."/>
            <person name="Wang K."/>
            <person name="Pan B."/>
            <person name="Chen J."/>
            <person name="Bao Y."/>
            <person name="Liu F."/>
            <person name="Qi X."/>
            <person name="Gang D.R."/>
            <person name="Wen J."/>
            <person name="Li J."/>
        </authorList>
    </citation>
    <scope>NUCLEOTIDE SEQUENCE</scope>
    <source>
        <strain evidence="3">Dzin_1.0</strain>
    </source>
</reference>
<dbReference type="Gene3D" id="1.25.40.10">
    <property type="entry name" value="Tetratricopeptide repeat domain"/>
    <property type="match status" value="3"/>
</dbReference>
<reference evidence="3" key="1">
    <citation type="submission" date="2021-03" db="EMBL/GenBank/DDBJ databases">
        <authorList>
            <person name="Li Z."/>
            <person name="Yang C."/>
        </authorList>
    </citation>
    <scope>NUCLEOTIDE SEQUENCE</scope>
    <source>
        <strain evidence="3">Dzin_1.0</strain>
        <tissue evidence="3">Leaf</tissue>
    </source>
</reference>